<accession>A0A7Z0QC12</accession>
<reference evidence="5 6" key="1">
    <citation type="journal article" date="2017" name="Syst. Appl. Microbiol.">
        <title>Soybeans inoculated with root zone soils of Canadian native legumes harbour diverse and novel Bradyrhizobium spp. that possess agricultural potential.</title>
        <authorList>
            <person name="Bromfield E.S.P."/>
            <person name="Cloutier S."/>
            <person name="Tambong J.T."/>
            <person name="Tran Thi T.V."/>
        </authorList>
    </citation>
    <scope>NUCLEOTIDE SEQUENCE [LARGE SCALE GENOMIC DNA]</scope>
    <source>
        <strain evidence="5 6">323S2</strain>
    </source>
</reference>
<reference evidence="2" key="3">
    <citation type="submission" date="2021-03" db="EMBL/GenBank/DDBJ databases">
        <title>Whole Genome Sequence of Bradyrhizobium sp. Strain 144S4.</title>
        <authorList>
            <person name="Bromfield E.S.P."/>
            <person name="Cloutier S."/>
        </authorList>
    </citation>
    <scope>NUCLEOTIDE SEQUENCE [LARGE SCALE GENOMIC DNA]</scope>
    <source>
        <strain evidence="2">144S4</strain>
    </source>
</reference>
<evidence type="ECO:0000313" key="2">
    <source>
        <dbReference type="EMBL" id="MBO1860300.1"/>
    </source>
</evidence>
<dbReference type="RefSeq" id="WP_049831728.1">
    <property type="nucleotide sequence ID" value="NZ_CP086136.1"/>
</dbReference>
<reference evidence="3" key="2">
    <citation type="submission" date="2020-06" db="EMBL/GenBank/DDBJ databases">
        <title>Whole Genome Sequence of Bradyrhizobium sp. Strain 323S2.</title>
        <authorList>
            <person name="Bromfield E.S.P."/>
        </authorList>
    </citation>
    <scope>NUCLEOTIDE SEQUENCE [LARGE SCALE GENOMIC DNA]</scope>
    <source>
        <strain evidence="3">323S2</strain>
    </source>
</reference>
<evidence type="ECO:0000313" key="7">
    <source>
        <dbReference type="Proteomes" id="UP000664702"/>
    </source>
</evidence>
<dbReference type="EMBL" id="JACBFH010000001">
    <property type="protein sequence ID" value="NYY90097.1"/>
    <property type="molecule type" value="Genomic_DNA"/>
</dbReference>
<evidence type="ECO:0008006" key="8">
    <source>
        <dbReference type="Google" id="ProtNLM"/>
    </source>
</evidence>
<evidence type="ECO:0000256" key="1">
    <source>
        <dbReference type="SAM" id="MobiDB-lite"/>
    </source>
</evidence>
<evidence type="ECO:0000313" key="3">
    <source>
        <dbReference type="EMBL" id="NYY90097.1"/>
    </source>
</evidence>
<feature type="region of interest" description="Disordered" evidence="1">
    <location>
        <begin position="167"/>
        <end position="192"/>
    </location>
</feature>
<reference evidence="6 7" key="4">
    <citation type="journal article" date="2022" name="Int. J. Syst. Evol. Microbiol.">
        <title>Strains of Bradyrhizobium barranii sp. nov. associated with legumes native to Canada are symbionts of soybeans and belong to different subspecies (subsp. barranii subsp. nov. and subsp. apii subsp. nov.) and symbiovars (sv. glycinearum and sv. septentrionale).</title>
        <authorList>
            <person name="Bromfield E.S.P."/>
            <person name="Cloutier S."/>
            <person name="Wasai-Hara S."/>
            <person name="Minamisawa K."/>
        </authorList>
    </citation>
    <scope>NUCLEOTIDE SEQUENCE [LARGE SCALE GENOMIC DNA]</scope>
    <source>
        <strain evidence="5 7">144S4</strain>
        <strain evidence="6">323S2</strain>
    </source>
</reference>
<gene>
    <name evidence="5" type="ORF">G6321_00051185</name>
    <name evidence="3" type="ORF">G6321_17220</name>
    <name evidence="4" type="ORF">J4G43_002430</name>
    <name evidence="2" type="ORF">J4G43_04680</name>
</gene>
<dbReference type="AlphaFoldDB" id="A0A7Z0QC12"/>
<sequence length="304" mass="32349">MTDRSTTTIIHRPNGGLGGYRVISDGASRVVVHAFPMSDLASVSGADLLATPGSYLMTDGRVAYVGESNRVSRRLADHCADSSKSFGRDVFVVTGCDDSSFDKALGLDFQFRLTREAIDCGVVTVAKGLNPVQPRMTAAVRATHDRVYGDALRLLYDAGCRIFVPAGSEPCPRQPPPAAESTGDSVDGGPMSIGVTSAPLGADEFEMRYLGLWARGYWAADRFVVAAGSEVREETNGSVDALTRSRRDELFDAKVLSAIPGVSDRRRLVAAVAFPSTSIAAKILCGAHTPGKWVPVNKAIWLAP</sequence>
<dbReference type="Proteomes" id="UP000564836">
    <property type="component" value="Chromosome"/>
</dbReference>
<name>A0A7Z0QC12_9BRAD</name>
<dbReference type="EMBL" id="JAGEMI010000001">
    <property type="protein sequence ID" value="MBO1860300.1"/>
    <property type="molecule type" value="Genomic_DNA"/>
</dbReference>
<organism evidence="3">
    <name type="scientific">Bradyrhizobium barranii subsp. barranii</name>
    <dbReference type="NCBI Taxonomy" id="2823807"/>
    <lineage>
        <taxon>Bacteria</taxon>
        <taxon>Pseudomonadati</taxon>
        <taxon>Pseudomonadota</taxon>
        <taxon>Alphaproteobacteria</taxon>
        <taxon>Hyphomicrobiales</taxon>
        <taxon>Nitrobacteraceae</taxon>
        <taxon>Bradyrhizobium</taxon>
        <taxon>Bradyrhizobium barranii</taxon>
    </lineage>
</organism>
<dbReference type="KEGG" id="bban:J4G43_002430"/>
<evidence type="ECO:0000313" key="5">
    <source>
        <dbReference type="EMBL" id="UGX93851.1"/>
    </source>
</evidence>
<evidence type="ECO:0000313" key="6">
    <source>
        <dbReference type="Proteomes" id="UP000564836"/>
    </source>
</evidence>
<protein>
    <recommendedName>
        <fullName evidence="8">GIY-YIG domain-containing protein</fullName>
    </recommendedName>
</protein>
<dbReference type="Proteomes" id="UP000664702">
    <property type="component" value="Chromosome"/>
</dbReference>
<dbReference type="EMBL" id="CP088280">
    <property type="protein sequence ID" value="UGX93851.1"/>
    <property type="molecule type" value="Genomic_DNA"/>
</dbReference>
<dbReference type="EMBL" id="CP086136">
    <property type="protein sequence ID" value="UEM13231.1"/>
    <property type="molecule type" value="Genomic_DNA"/>
</dbReference>
<evidence type="ECO:0000313" key="4">
    <source>
        <dbReference type="EMBL" id="UEM13231.1"/>
    </source>
</evidence>
<proteinExistence type="predicted"/>